<evidence type="ECO:0000256" key="5">
    <source>
        <dbReference type="ARBA" id="ARBA00023004"/>
    </source>
</evidence>
<evidence type="ECO:0000256" key="1">
    <source>
        <dbReference type="ARBA" id="ARBA00001971"/>
    </source>
</evidence>
<dbReference type="GO" id="GO:0016705">
    <property type="term" value="F:oxidoreductase activity, acting on paired donors, with incorporation or reduction of molecular oxygen"/>
    <property type="evidence" value="ECO:0007669"/>
    <property type="project" value="InterPro"/>
</dbReference>
<dbReference type="Pfam" id="PF00067">
    <property type="entry name" value="p450"/>
    <property type="match status" value="1"/>
</dbReference>
<feature type="binding site" description="axial binding residue" evidence="7">
    <location>
        <position position="441"/>
    </location>
    <ligand>
        <name>heme</name>
        <dbReference type="ChEBI" id="CHEBI:30413"/>
    </ligand>
    <ligandPart>
        <name>Fe</name>
        <dbReference type="ChEBI" id="CHEBI:18248"/>
    </ligandPart>
</feature>
<dbReference type="PANTHER" id="PTHR46206">
    <property type="entry name" value="CYTOCHROME P450"/>
    <property type="match status" value="1"/>
</dbReference>
<dbReference type="Gene3D" id="1.10.630.10">
    <property type="entry name" value="Cytochrome P450"/>
    <property type="match status" value="1"/>
</dbReference>
<gene>
    <name evidence="10" type="ORF">EV356DRAFT_532603</name>
</gene>
<keyword evidence="6 8" id="KW-0503">Monooxygenase</keyword>
<keyword evidence="5 7" id="KW-0408">Iron</keyword>
<dbReference type="InterPro" id="IPR036396">
    <property type="entry name" value="Cyt_P450_sf"/>
</dbReference>
<proteinExistence type="inferred from homology"/>
<organism evidence="10 11">
    <name type="scientific">Viridothelium virens</name>
    <name type="common">Speckled blister lichen</name>
    <name type="synonym">Trypethelium virens</name>
    <dbReference type="NCBI Taxonomy" id="1048519"/>
    <lineage>
        <taxon>Eukaryota</taxon>
        <taxon>Fungi</taxon>
        <taxon>Dikarya</taxon>
        <taxon>Ascomycota</taxon>
        <taxon>Pezizomycotina</taxon>
        <taxon>Dothideomycetes</taxon>
        <taxon>Dothideomycetes incertae sedis</taxon>
        <taxon>Trypetheliales</taxon>
        <taxon>Trypetheliaceae</taxon>
        <taxon>Viridothelium</taxon>
    </lineage>
</organism>
<name>A0A6A6H9K4_VIRVR</name>
<evidence type="ECO:0000313" key="10">
    <source>
        <dbReference type="EMBL" id="KAF2234804.1"/>
    </source>
</evidence>
<dbReference type="InterPro" id="IPR017972">
    <property type="entry name" value="Cyt_P450_CS"/>
</dbReference>
<dbReference type="GO" id="GO:0004497">
    <property type="term" value="F:monooxygenase activity"/>
    <property type="evidence" value="ECO:0007669"/>
    <property type="project" value="UniProtKB-KW"/>
</dbReference>
<reference evidence="10" key="1">
    <citation type="journal article" date="2020" name="Stud. Mycol.">
        <title>101 Dothideomycetes genomes: a test case for predicting lifestyles and emergence of pathogens.</title>
        <authorList>
            <person name="Haridas S."/>
            <person name="Albert R."/>
            <person name="Binder M."/>
            <person name="Bloem J."/>
            <person name="Labutti K."/>
            <person name="Salamov A."/>
            <person name="Andreopoulos B."/>
            <person name="Baker S."/>
            <person name="Barry K."/>
            <person name="Bills G."/>
            <person name="Bluhm B."/>
            <person name="Cannon C."/>
            <person name="Castanera R."/>
            <person name="Culley D."/>
            <person name="Daum C."/>
            <person name="Ezra D."/>
            <person name="Gonzalez J."/>
            <person name="Henrissat B."/>
            <person name="Kuo A."/>
            <person name="Liang C."/>
            <person name="Lipzen A."/>
            <person name="Lutzoni F."/>
            <person name="Magnuson J."/>
            <person name="Mondo S."/>
            <person name="Nolan M."/>
            <person name="Ohm R."/>
            <person name="Pangilinan J."/>
            <person name="Park H.-J."/>
            <person name="Ramirez L."/>
            <person name="Alfaro M."/>
            <person name="Sun H."/>
            <person name="Tritt A."/>
            <person name="Yoshinaga Y."/>
            <person name="Zwiers L.-H."/>
            <person name="Turgeon B."/>
            <person name="Goodwin S."/>
            <person name="Spatafora J."/>
            <person name="Crous P."/>
            <person name="Grigoriev I."/>
        </authorList>
    </citation>
    <scope>NUCLEOTIDE SEQUENCE</scope>
    <source>
        <strain evidence="10">Tuck. ex Michener</strain>
    </source>
</reference>
<dbReference type="EMBL" id="ML991796">
    <property type="protein sequence ID" value="KAF2234804.1"/>
    <property type="molecule type" value="Genomic_DNA"/>
</dbReference>
<keyword evidence="3 7" id="KW-0479">Metal-binding</keyword>
<dbReference type="InterPro" id="IPR002401">
    <property type="entry name" value="Cyt_P450_E_grp-I"/>
</dbReference>
<dbReference type="OrthoDB" id="1844152at2759"/>
<evidence type="ECO:0000256" key="4">
    <source>
        <dbReference type="ARBA" id="ARBA00023002"/>
    </source>
</evidence>
<keyword evidence="4 8" id="KW-0560">Oxidoreductase</keyword>
<dbReference type="InterPro" id="IPR001128">
    <property type="entry name" value="Cyt_P450"/>
</dbReference>
<dbReference type="PANTHER" id="PTHR46206:SF6">
    <property type="entry name" value="CYTOCHROME P450 MONOOXYGENASE AN1598-RELATED"/>
    <property type="match status" value="1"/>
</dbReference>
<dbReference type="SUPFAM" id="SSF48264">
    <property type="entry name" value="Cytochrome P450"/>
    <property type="match status" value="1"/>
</dbReference>
<evidence type="ECO:0000313" key="11">
    <source>
        <dbReference type="Proteomes" id="UP000800092"/>
    </source>
</evidence>
<dbReference type="GO" id="GO:0005506">
    <property type="term" value="F:iron ion binding"/>
    <property type="evidence" value="ECO:0007669"/>
    <property type="project" value="InterPro"/>
</dbReference>
<comment type="cofactor">
    <cofactor evidence="1 7">
        <name>heme</name>
        <dbReference type="ChEBI" id="CHEBI:30413"/>
    </cofactor>
</comment>
<evidence type="ECO:0000256" key="9">
    <source>
        <dbReference type="SAM" id="Phobius"/>
    </source>
</evidence>
<dbReference type="PROSITE" id="PS00086">
    <property type="entry name" value="CYTOCHROME_P450"/>
    <property type="match status" value="1"/>
</dbReference>
<comment type="similarity">
    <text evidence="2 8">Belongs to the cytochrome P450 family.</text>
</comment>
<evidence type="ECO:0000256" key="2">
    <source>
        <dbReference type="ARBA" id="ARBA00010617"/>
    </source>
</evidence>
<dbReference type="Proteomes" id="UP000800092">
    <property type="component" value="Unassembled WGS sequence"/>
</dbReference>
<protein>
    <submittedName>
        <fullName evidence="10">Cytochrome P450 monooxygenase</fullName>
    </submittedName>
</protein>
<dbReference type="GO" id="GO:0020037">
    <property type="term" value="F:heme binding"/>
    <property type="evidence" value="ECO:0007669"/>
    <property type="project" value="InterPro"/>
</dbReference>
<keyword evidence="9" id="KW-1133">Transmembrane helix</keyword>
<evidence type="ECO:0000256" key="3">
    <source>
        <dbReference type="ARBA" id="ARBA00022723"/>
    </source>
</evidence>
<keyword evidence="9" id="KW-0472">Membrane</keyword>
<keyword evidence="9" id="KW-0812">Transmembrane</keyword>
<evidence type="ECO:0000256" key="8">
    <source>
        <dbReference type="RuleBase" id="RU000461"/>
    </source>
</evidence>
<keyword evidence="11" id="KW-1185">Reference proteome</keyword>
<accession>A0A6A6H9K4</accession>
<dbReference type="AlphaFoldDB" id="A0A6A6H9K4"/>
<dbReference type="PRINTS" id="PR00463">
    <property type="entry name" value="EP450I"/>
</dbReference>
<evidence type="ECO:0000256" key="6">
    <source>
        <dbReference type="ARBA" id="ARBA00023033"/>
    </source>
</evidence>
<feature type="transmembrane region" description="Helical" evidence="9">
    <location>
        <begin position="15"/>
        <end position="32"/>
    </location>
</feature>
<evidence type="ECO:0000256" key="7">
    <source>
        <dbReference type="PIRSR" id="PIRSR602401-1"/>
    </source>
</evidence>
<sequence length="496" mass="55820">MIEDVLQVVEQSPRIVSLGVFLSLSVLYYFLFASKSKPLDVPSYDGNVTPYGVEFLSTIEKASAEHPDSIFRLNTANYDTLVLPPKYIDEVKAAPEAKFSIGAELYTRNLGRYTLIGTVGRAHGFVNSIRQDLNRNLALTFPTLQAETEYATGTSIGDCPEWKPIAVYSAALRMVALLTGRVFIGPQLSRNEEWIGASIQTTVDTFSGSFKLWNYHWSIRPIMARLLPEIQNIHKQNKRVAELLEPVLAERLRQMSQPDFKPPADMLQFFLDNLDGKDATYQAALQSAINVAAIHTTSMNITHVIYDLAANPEHIEPLRAELEEVISMNGGVWDKNSIIKLRKMDSFIRESQRMSPPGIVSMSRRVQQDVVLSDGTKLPKGTLVACDSWSATRDSNLWENPEVFDGFRFEKLRAIPGNEAKYQFVTSSPINMHFGHGSHACPGRFFVANEIKILMAHLIQNYDIALKPGCERPQSMYNNIMILPNMEGEVLFRSRR</sequence>
<dbReference type="CDD" id="cd11041">
    <property type="entry name" value="CYP503A1-like"/>
    <property type="match status" value="1"/>
</dbReference>
<keyword evidence="7 8" id="KW-0349">Heme</keyword>